<dbReference type="CDD" id="cd01991">
    <property type="entry name" value="Asn_synthase_B_C"/>
    <property type="match status" value="1"/>
</dbReference>
<keyword evidence="12" id="KW-0436">Ligase</keyword>
<dbReference type="RefSeq" id="WP_160628954.1">
    <property type="nucleotide sequence ID" value="NZ_CP047593.1"/>
</dbReference>
<feature type="binding site" evidence="9">
    <location>
        <position position="287"/>
    </location>
    <ligand>
        <name>ATP</name>
        <dbReference type="ChEBI" id="CHEBI:30616"/>
    </ligand>
</feature>
<dbReference type="PIRSF" id="PIRSF001589">
    <property type="entry name" value="Asn_synthetase_glu-h"/>
    <property type="match status" value="1"/>
</dbReference>
<dbReference type="InterPro" id="IPR051786">
    <property type="entry name" value="ASN_synthetase/amidase"/>
</dbReference>
<dbReference type="AlphaFoldDB" id="A0A6P1M6X2"/>
<accession>A0A6P1M6X2</accession>
<evidence type="ECO:0000256" key="4">
    <source>
        <dbReference type="ARBA" id="ARBA00022741"/>
    </source>
</evidence>
<dbReference type="PANTHER" id="PTHR43284:SF1">
    <property type="entry name" value="ASPARAGINE SYNTHETASE"/>
    <property type="match status" value="1"/>
</dbReference>
<dbReference type="InterPro" id="IPR006426">
    <property type="entry name" value="Asn_synth_AEB"/>
</dbReference>
<evidence type="ECO:0000256" key="1">
    <source>
        <dbReference type="ARBA" id="ARBA00005187"/>
    </source>
</evidence>
<dbReference type="Pfam" id="PF13537">
    <property type="entry name" value="GATase_7"/>
    <property type="match status" value="1"/>
</dbReference>
<dbReference type="GO" id="GO:0005524">
    <property type="term" value="F:ATP binding"/>
    <property type="evidence" value="ECO:0007669"/>
    <property type="project" value="UniProtKB-KW"/>
</dbReference>
<evidence type="ECO:0000256" key="6">
    <source>
        <dbReference type="ARBA" id="ARBA00022962"/>
    </source>
</evidence>
<organism evidence="12 13">
    <name type="scientific">Tichowtungia aerotolerans</name>
    <dbReference type="NCBI Taxonomy" id="2697043"/>
    <lineage>
        <taxon>Bacteria</taxon>
        <taxon>Pseudomonadati</taxon>
        <taxon>Kiritimatiellota</taxon>
        <taxon>Tichowtungiia</taxon>
        <taxon>Tichowtungiales</taxon>
        <taxon>Tichowtungiaceae</taxon>
        <taxon>Tichowtungia</taxon>
    </lineage>
</organism>
<dbReference type="KEGG" id="taer:GT409_10020"/>
<dbReference type="InterPro" id="IPR001962">
    <property type="entry name" value="Asn_synthase"/>
</dbReference>
<evidence type="ECO:0000313" key="13">
    <source>
        <dbReference type="Proteomes" id="UP000464954"/>
    </source>
</evidence>
<keyword evidence="5 9" id="KW-0067">ATP-binding</keyword>
<keyword evidence="13" id="KW-1185">Reference proteome</keyword>
<feature type="domain" description="Glutamine amidotransferase type-2" evidence="11">
    <location>
        <begin position="2"/>
        <end position="209"/>
    </location>
</feature>
<dbReference type="PROSITE" id="PS51278">
    <property type="entry name" value="GATASE_TYPE_2"/>
    <property type="match status" value="1"/>
</dbReference>
<proteinExistence type="inferred from homology"/>
<dbReference type="InterPro" id="IPR033738">
    <property type="entry name" value="AsnB_N"/>
</dbReference>
<dbReference type="Gene3D" id="3.60.20.10">
    <property type="entry name" value="Glutamine Phosphoribosylpyrophosphate, subunit 1, domain 1"/>
    <property type="match status" value="1"/>
</dbReference>
<dbReference type="GO" id="GO:0006529">
    <property type="term" value="P:asparagine biosynthetic process"/>
    <property type="evidence" value="ECO:0007669"/>
    <property type="project" value="UniProtKB-KW"/>
</dbReference>
<evidence type="ECO:0000259" key="11">
    <source>
        <dbReference type="PROSITE" id="PS51278"/>
    </source>
</evidence>
<evidence type="ECO:0000256" key="7">
    <source>
        <dbReference type="ARBA" id="ARBA00048741"/>
    </source>
</evidence>
<evidence type="ECO:0000256" key="3">
    <source>
        <dbReference type="ARBA" id="ARBA00012737"/>
    </source>
</evidence>
<comment type="pathway">
    <text evidence="1">Amino-acid biosynthesis; L-asparagine biosynthesis; L-asparagine from L-aspartate (L-Gln route): step 1/1.</text>
</comment>
<dbReference type="EC" id="6.3.5.4" evidence="3"/>
<evidence type="ECO:0000256" key="8">
    <source>
        <dbReference type="PIRSR" id="PIRSR001589-1"/>
    </source>
</evidence>
<evidence type="ECO:0000256" key="5">
    <source>
        <dbReference type="ARBA" id="ARBA00022840"/>
    </source>
</evidence>
<evidence type="ECO:0000256" key="9">
    <source>
        <dbReference type="PIRSR" id="PIRSR001589-2"/>
    </source>
</evidence>
<dbReference type="SUPFAM" id="SSF52402">
    <property type="entry name" value="Adenine nucleotide alpha hydrolases-like"/>
    <property type="match status" value="1"/>
</dbReference>
<comment type="similarity">
    <text evidence="2">Belongs to the asparagine synthetase family.</text>
</comment>
<protein>
    <recommendedName>
        <fullName evidence="3">asparagine synthase (glutamine-hydrolyzing)</fullName>
        <ecNumber evidence="3">6.3.5.4</ecNumber>
    </recommendedName>
</protein>
<feature type="site" description="Important for beta-aspartyl-AMP intermediate formation" evidence="10">
    <location>
        <position position="363"/>
    </location>
</feature>
<dbReference type="GO" id="GO:0005829">
    <property type="term" value="C:cytosol"/>
    <property type="evidence" value="ECO:0007669"/>
    <property type="project" value="TreeGrafter"/>
</dbReference>
<keyword evidence="8" id="KW-0028">Amino-acid biosynthesis</keyword>
<dbReference type="Proteomes" id="UP000464954">
    <property type="component" value="Chromosome"/>
</dbReference>
<evidence type="ECO:0000256" key="10">
    <source>
        <dbReference type="PIRSR" id="PIRSR001589-3"/>
    </source>
</evidence>
<keyword evidence="8" id="KW-0061">Asparagine biosynthesis</keyword>
<gene>
    <name evidence="12" type="primary">asnB</name>
    <name evidence="12" type="ORF">GT409_10020</name>
</gene>
<dbReference type="EMBL" id="CP047593">
    <property type="protein sequence ID" value="QHI69772.1"/>
    <property type="molecule type" value="Genomic_DNA"/>
</dbReference>
<keyword evidence="4 9" id="KW-0547">Nucleotide-binding</keyword>
<reference evidence="12 13" key="1">
    <citation type="submission" date="2020-01" db="EMBL/GenBank/DDBJ databases">
        <title>Ponticoccus aerotolerans gen. nov., sp. nov., an anaerobic bacterium and proposal of Ponticoccusceae fam. nov., Ponticoccusles ord. nov. and Ponticoccuse classis nov. in the phylum Kiritimatiellaeota.</title>
        <authorList>
            <person name="Zhou L.Y."/>
            <person name="Du Z.J."/>
        </authorList>
    </citation>
    <scope>NUCLEOTIDE SEQUENCE [LARGE SCALE GENOMIC DNA]</scope>
    <source>
        <strain evidence="12 13">S-5007</strain>
    </source>
</reference>
<dbReference type="InterPro" id="IPR029055">
    <property type="entry name" value="Ntn_hydrolases_N"/>
</dbReference>
<comment type="catalytic activity">
    <reaction evidence="7">
        <text>L-aspartate + L-glutamine + ATP + H2O = L-asparagine + L-glutamate + AMP + diphosphate + H(+)</text>
        <dbReference type="Rhea" id="RHEA:12228"/>
        <dbReference type="ChEBI" id="CHEBI:15377"/>
        <dbReference type="ChEBI" id="CHEBI:15378"/>
        <dbReference type="ChEBI" id="CHEBI:29985"/>
        <dbReference type="ChEBI" id="CHEBI:29991"/>
        <dbReference type="ChEBI" id="CHEBI:30616"/>
        <dbReference type="ChEBI" id="CHEBI:33019"/>
        <dbReference type="ChEBI" id="CHEBI:58048"/>
        <dbReference type="ChEBI" id="CHEBI:58359"/>
        <dbReference type="ChEBI" id="CHEBI:456215"/>
        <dbReference type="EC" id="6.3.5.4"/>
    </reaction>
</comment>
<feature type="active site" description="For GATase activity" evidence="8">
    <location>
        <position position="2"/>
    </location>
</feature>
<dbReference type="CDD" id="cd00712">
    <property type="entry name" value="AsnB"/>
    <property type="match status" value="1"/>
</dbReference>
<dbReference type="InterPro" id="IPR014729">
    <property type="entry name" value="Rossmann-like_a/b/a_fold"/>
</dbReference>
<keyword evidence="6 8" id="KW-0315">Glutamine amidotransferase</keyword>
<dbReference type="InterPro" id="IPR017932">
    <property type="entry name" value="GATase_2_dom"/>
</dbReference>
<dbReference type="Gene3D" id="3.40.50.620">
    <property type="entry name" value="HUPs"/>
    <property type="match status" value="2"/>
</dbReference>
<dbReference type="SUPFAM" id="SSF56235">
    <property type="entry name" value="N-terminal nucleophile aminohydrolases (Ntn hydrolases)"/>
    <property type="match status" value="1"/>
</dbReference>
<name>A0A6P1M6X2_9BACT</name>
<dbReference type="GO" id="GO:0004066">
    <property type="term" value="F:asparagine synthase (glutamine-hydrolyzing) activity"/>
    <property type="evidence" value="ECO:0007669"/>
    <property type="project" value="UniProtKB-EC"/>
</dbReference>
<dbReference type="Pfam" id="PF00733">
    <property type="entry name" value="Asn_synthase"/>
    <property type="match status" value="1"/>
</dbReference>
<sequence>MCGIAGIVGKPRDRNRIVAMTAALRHRGPDESGIYLDESIALGHTRLSIIDLSSGTQPIHNEDESMWIVFNGEIFNYPELRADLIAKGHRFYTTTDTEVILHLYEEKGAGCLKELNGQFAFAIWNVRDRSCFLARDRVGIRPLYYTESESELIFASEIKSIFMNPQVSREIDPIAMDQTFTFWSPLPGRTPFKGIKELPAGHCLYFQYGKCMVSRYWQTPFVPKQDQVDWSPERISEQVQHLLKEATRIRLRADVPAGTYLSGGLDSSGITALVARNFNRNVQTFGISFENEHYDESVYQRQMVELLGVKHMELIISNSDIGDALSDVVWFSEKPLLRTAPVPLYLLAKQVRAEQLKVVLTGEGSDEVFGGYNIFREASIRRFWAKFPDSQKRANLISHLYPYIFKDPKLKPMMQAFFARGLDQTADPLFSHLLRWQNTSRIKNYFSSSLKSAIGSYSGCDEIRNSLPETFQTWDHLAQAQYLEMTIFMGNYLLSSQGDRMAMGQSVEIRLPYLDHNLIEFMGRVPANWKILGLKEKYILKKAFRGTLPDSIRLRPKQPYRAPGPGMLSGLGPQDRIRSWLSRDSLERSGFFDPGKVARLVKMAEAGQSVSETDDMALTGILTTQLLHRQFIENFKPCNDCTFSPDLLIDRRNAAQPA</sequence>
<dbReference type="NCBIfam" id="TIGR01536">
    <property type="entry name" value="asn_synth_AEB"/>
    <property type="match status" value="1"/>
</dbReference>
<feature type="binding site" evidence="9">
    <location>
        <position position="96"/>
    </location>
    <ligand>
        <name>L-glutamine</name>
        <dbReference type="ChEBI" id="CHEBI:58359"/>
    </ligand>
</feature>
<evidence type="ECO:0000256" key="2">
    <source>
        <dbReference type="ARBA" id="ARBA00005752"/>
    </source>
</evidence>
<evidence type="ECO:0000313" key="12">
    <source>
        <dbReference type="EMBL" id="QHI69772.1"/>
    </source>
</evidence>
<dbReference type="PANTHER" id="PTHR43284">
    <property type="entry name" value="ASPARAGINE SYNTHETASE (GLUTAMINE-HYDROLYZING)"/>
    <property type="match status" value="1"/>
</dbReference>